<keyword evidence="2" id="KW-1185">Reference proteome</keyword>
<reference evidence="1 2" key="1">
    <citation type="submission" date="2024-05" db="EMBL/GenBank/DDBJ databases">
        <title>Culex pipiens pipiens assembly and annotation.</title>
        <authorList>
            <person name="Alout H."/>
            <person name="Durand T."/>
        </authorList>
    </citation>
    <scope>NUCLEOTIDE SEQUENCE [LARGE SCALE GENOMIC DNA]</scope>
    <source>
        <strain evidence="1">HA-2024</strain>
        <tissue evidence="1">Whole body</tissue>
    </source>
</reference>
<evidence type="ECO:0000313" key="1">
    <source>
        <dbReference type="EMBL" id="KAL1404662.1"/>
    </source>
</evidence>
<evidence type="ECO:0000313" key="2">
    <source>
        <dbReference type="Proteomes" id="UP001562425"/>
    </source>
</evidence>
<protein>
    <submittedName>
        <fullName evidence="1">Uncharacterized protein</fullName>
    </submittedName>
</protein>
<accession>A0ABD1E0L6</accession>
<dbReference type="AlphaFoldDB" id="A0ABD1E0L6"/>
<feature type="non-terminal residue" evidence="1">
    <location>
        <position position="41"/>
    </location>
</feature>
<comment type="caution">
    <text evidence="1">The sequence shown here is derived from an EMBL/GenBank/DDBJ whole genome shotgun (WGS) entry which is preliminary data.</text>
</comment>
<dbReference type="Proteomes" id="UP001562425">
    <property type="component" value="Unassembled WGS sequence"/>
</dbReference>
<name>A0ABD1E0L6_CULPP</name>
<gene>
    <name evidence="1" type="ORF">pipiens_018769</name>
</gene>
<organism evidence="1 2">
    <name type="scientific">Culex pipiens pipiens</name>
    <name type="common">Northern house mosquito</name>
    <dbReference type="NCBI Taxonomy" id="38569"/>
    <lineage>
        <taxon>Eukaryota</taxon>
        <taxon>Metazoa</taxon>
        <taxon>Ecdysozoa</taxon>
        <taxon>Arthropoda</taxon>
        <taxon>Hexapoda</taxon>
        <taxon>Insecta</taxon>
        <taxon>Pterygota</taxon>
        <taxon>Neoptera</taxon>
        <taxon>Endopterygota</taxon>
        <taxon>Diptera</taxon>
        <taxon>Nematocera</taxon>
        <taxon>Culicoidea</taxon>
        <taxon>Culicidae</taxon>
        <taxon>Culicinae</taxon>
        <taxon>Culicini</taxon>
        <taxon>Culex</taxon>
        <taxon>Culex</taxon>
    </lineage>
</organism>
<proteinExistence type="predicted"/>
<sequence length="41" mass="4882">MALSPLAVFLQESSNTNDFFRNLAIQQELKDEWVLLDREIW</sequence>
<dbReference type="EMBL" id="JBEHCU010000152">
    <property type="protein sequence ID" value="KAL1404662.1"/>
    <property type="molecule type" value="Genomic_DNA"/>
</dbReference>